<keyword evidence="5" id="KW-0804">Transcription</keyword>
<dbReference type="Pfam" id="PF00072">
    <property type="entry name" value="Response_reg"/>
    <property type="match status" value="1"/>
</dbReference>
<evidence type="ECO:0000256" key="3">
    <source>
        <dbReference type="ARBA" id="ARBA00023015"/>
    </source>
</evidence>
<gene>
    <name evidence="10" type="ORF">QNI29_08800</name>
</gene>
<dbReference type="InterPro" id="IPR011006">
    <property type="entry name" value="CheY-like_superfamily"/>
</dbReference>
<evidence type="ECO:0000256" key="2">
    <source>
        <dbReference type="ARBA" id="ARBA00023012"/>
    </source>
</evidence>
<accession>A0ABY8V1B8</accession>
<feature type="domain" description="Response regulatory" evidence="8">
    <location>
        <begin position="3"/>
        <end position="114"/>
    </location>
</feature>
<evidence type="ECO:0000256" key="5">
    <source>
        <dbReference type="ARBA" id="ARBA00023163"/>
    </source>
</evidence>
<dbReference type="RefSeq" id="WP_231416121.1">
    <property type="nucleotide sequence ID" value="NZ_CP126446.1"/>
</dbReference>
<dbReference type="Gene3D" id="3.40.50.2300">
    <property type="match status" value="1"/>
</dbReference>
<dbReference type="InterPro" id="IPR001789">
    <property type="entry name" value="Sig_transdc_resp-reg_receiver"/>
</dbReference>
<dbReference type="SMART" id="SM00862">
    <property type="entry name" value="Trans_reg_C"/>
    <property type="match status" value="1"/>
</dbReference>
<evidence type="ECO:0000259" key="8">
    <source>
        <dbReference type="PROSITE" id="PS50110"/>
    </source>
</evidence>
<dbReference type="CDD" id="cd00383">
    <property type="entry name" value="trans_reg_C"/>
    <property type="match status" value="1"/>
</dbReference>
<dbReference type="Proteomes" id="UP001236652">
    <property type="component" value="Chromosome"/>
</dbReference>
<dbReference type="InterPro" id="IPR001867">
    <property type="entry name" value="OmpR/PhoB-type_DNA-bd"/>
</dbReference>
<feature type="domain" description="OmpR/PhoB-type" evidence="9">
    <location>
        <begin position="122"/>
        <end position="223"/>
    </location>
</feature>
<dbReference type="SUPFAM" id="SSF52172">
    <property type="entry name" value="CheY-like"/>
    <property type="match status" value="1"/>
</dbReference>
<dbReference type="Gene3D" id="1.10.10.10">
    <property type="entry name" value="Winged helix-like DNA-binding domain superfamily/Winged helix DNA-binding domain"/>
    <property type="match status" value="1"/>
</dbReference>
<dbReference type="SMART" id="SM00448">
    <property type="entry name" value="REC"/>
    <property type="match status" value="1"/>
</dbReference>
<keyword evidence="4 7" id="KW-0238">DNA-binding</keyword>
<dbReference type="PANTHER" id="PTHR48111">
    <property type="entry name" value="REGULATOR OF RPOS"/>
    <property type="match status" value="1"/>
</dbReference>
<evidence type="ECO:0000256" key="6">
    <source>
        <dbReference type="PROSITE-ProRule" id="PRU00169"/>
    </source>
</evidence>
<dbReference type="Pfam" id="PF00486">
    <property type="entry name" value="Trans_reg_C"/>
    <property type="match status" value="1"/>
</dbReference>
<reference evidence="10 11" key="1">
    <citation type="submission" date="2023-05" db="EMBL/GenBank/DDBJ databases">
        <title>Comparative genomics reveals the evidence of polycyclic aromatic hydrocarbons degradation in moderately halophilic genus Pontibacillus.</title>
        <authorList>
            <person name="Yang H."/>
            <person name="Qian Z."/>
        </authorList>
    </citation>
    <scope>NUCLEOTIDE SEQUENCE [LARGE SCALE GENOMIC DNA]</scope>
    <source>
        <strain evidence="11">HN14</strain>
    </source>
</reference>
<protein>
    <submittedName>
        <fullName evidence="10">Response regulator transcription factor</fullName>
    </submittedName>
</protein>
<evidence type="ECO:0000256" key="7">
    <source>
        <dbReference type="PROSITE-ProRule" id="PRU01091"/>
    </source>
</evidence>
<evidence type="ECO:0000313" key="11">
    <source>
        <dbReference type="Proteomes" id="UP001236652"/>
    </source>
</evidence>
<evidence type="ECO:0000256" key="1">
    <source>
        <dbReference type="ARBA" id="ARBA00022553"/>
    </source>
</evidence>
<dbReference type="InterPro" id="IPR036388">
    <property type="entry name" value="WH-like_DNA-bd_sf"/>
</dbReference>
<dbReference type="EMBL" id="CP126446">
    <property type="protein sequence ID" value="WIF99737.1"/>
    <property type="molecule type" value="Genomic_DNA"/>
</dbReference>
<dbReference type="PROSITE" id="PS51755">
    <property type="entry name" value="OMPR_PHOB"/>
    <property type="match status" value="1"/>
</dbReference>
<proteinExistence type="predicted"/>
<sequence length="223" mass="25650">MAMILYIEDEKEIGEWVKGALEESGHNVQWFTSGEGIEDQIGEASLVLLDVMLPGLDGFTIGKRIKKHNPELPIMMLTARSAVDDKVYGLQFADDYMVKPFHLEELLARMDVLFRRFGASSNQSLILGDIEVNLHTNQLLHKPSNKEIILSGKQYKIFFYLVQHLNQILTKEQIYEAIWGERYLDGDKSLMVHMRHLREKIEKDPSHPQIVQTIRGIGYRVKG</sequence>
<feature type="DNA-binding region" description="OmpR/PhoB-type" evidence="7">
    <location>
        <begin position="122"/>
        <end position="223"/>
    </location>
</feature>
<dbReference type="PANTHER" id="PTHR48111:SF1">
    <property type="entry name" value="TWO-COMPONENT RESPONSE REGULATOR ORR33"/>
    <property type="match status" value="1"/>
</dbReference>
<feature type="modified residue" description="4-aspartylphosphate" evidence="6">
    <location>
        <position position="50"/>
    </location>
</feature>
<name>A0ABY8V1B8_9BACI</name>
<keyword evidence="11" id="KW-1185">Reference proteome</keyword>
<keyword evidence="2" id="KW-0902">Two-component regulatory system</keyword>
<organism evidence="10 11">
    <name type="scientific">Pontibacillus chungwhensis</name>
    <dbReference type="NCBI Taxonomy" id="265426"/>
    <lineage>
        <taxon>Bacteria</taxon>
        <taxon>Bacillati</taxon>
        <taxon>Bacillota</taxon>
        <taxon>Bacilli</taxon>
        <taxon>Bacillales</taxon>
        <taxon>Bacillaceae</taxon>
        <taxon>Pontibacillus</taxon>
    </lineage>
</organism>
<dbReference type="Gene3D" id="6.10.250.690">
    <property type="match status" value="1"/>
</dbReference>
<dbReference type="InterPro" id="IPR039420">
    <property type="entry name" value="WalR-like"/>
</dbReference>
<keyword evidence="3" id="KW-0805">Transcription regulation</keyword>
<evidence type="ECO:0000256" key="4">
    <source>
        <dbReference type="ARBA" id="ARBA00023125"/>
    </source>
</evidence>
<evidence type="ECO:0000259" key="9">
    <source>
        <dbReference type="PROSITE" id="PS51755"/>
    </source>
</evidence>
<dbReference type="PROSITE" id="PS50110">
    <property type="entry name" value="RESPONSE_REGULATORY"/>
    <property type="match status" value="1"/>
</dbReference>
<keyword evidence="1 6" id="KW-0597">Phosphoprotein</keyword>
<evidence type="ECO:0000313" key="10">
    <source>
        <dbReference type="EMBL" id="WIF99737.1"/>
    </source>
</evidence>